<dbReference type="STRING" id="6185.A0A095C1V0"/>
<dbReference type="InterPro" id="IPR040194">
    <property type="entry name" value="Cwf19-like"/>
</dbReference>
<feature type="region of interest" description="Disordered" evidence="2">
    <location>
        <begin position="688"/>
        <end position="712"/>
    </location>
</feature>
<organism evidence="3">
    <name type="scientific">Schistosoma haematobium</name>
    <name type="common">Blood fluke</name>
    <dbReference type="NCBI Taxonomy" id="6185"/>
    <lineage>
        <taxon>Eukaryota</taxon>
        <taxon>Metazoa</taxon>
        <taxon>Spiralia</taxon>
        <taxon>Lophotrochozoa</taxon>
        <taxon>Platyhelminthes</taxon>
        <taxon>Trematoda</taxon>
        <taxon>Digenea</taxon>
        <taxon>Strigeidida</taxon>
        <taxon>Schistosomatoidea</taxon>
        <taxon>Schistosomatidae</taxon>
        <taxon>Schistosoma</taxon>
    </lineage>
</organism>
<dbReference type="PANTHER" id="PTHR12072">
    <property type="entry name" value="CWF19, CELL CYCLE CONTROL PROTEIN"/>
    <property type="match status" value="1"/>
</dbReference>
<evidence type="ECO:0000256" key="1">
    <source>
        <dbReference type="ARBA" id="ARBA00006795"/>
    </source>
</evidence>
<dbReference type="Pfam" id="PF04677">
    <property type="entry name" value="CwfJ_C_1"/>
    <property type="match status" value="1"/>
</dbReference>
<dbReference type="AlphaFoldDB" id="A0A095C1V0"/>
<comment type="similarity">
    <text evidence="1">Belongs to the CWF19 family.</text>
</comment>
<feature type="region of interest" description="Disordered" evidence="2">
    <location>
        <begin position="181"/>
        <end position="209"/>
    </location>
</feature>
<dbReference type="EMBL" id="KL250697">
    <property type="protein sequence ID" value="KGB35578.1"/>
    <property type="molecule type" value="Genomic_DNA"/>
</dbReference>
<sequence length="712" mass="81629">MSHKKHKQKRKHRKSSTDDSSSESDYEWKQDDQSPKEKSKKSDVQENNWITDVKSLDCFFDTFSSKPSGNKATKSSQNNSYKINELNPYLKDGGSGLPNSETSSKSVLTDDNQSWLYKSFIRCVDTSRETGVSLRNVLLQRWDEDTVNDMLNRFGDRHGNDKCSRTQCNSNTLDMKPRWRKCQTTNPTTDKHEKSSSHLHSKRVYSPEDIESLSKQKELTTESENSINDCQRTFEERLVTNDDINSVAAKVMRAELESNHVRDYLWGKVLFHTMYAALFAVFVCLTSVKVEKLKANLEKLREAMRRGIKVRIHTVQKNKAIHNQSGDNQSKIIALTRLNDQGIEIPVHIRNLPGTSHTNDKNSQRFKSHDSTGQRIAFFPEDNEDQQVADMIRDERLHSASDMDLEFSKLARKSVEDEYTDAFVKKRLNAEKEAIKCKQDAVSSYKRRVFAESKCLTCLERVPKYLIVSLGEKVFLSLPSHISMTPGYCLLTPYEHISSTTRLDEDAIKEIRHFKYQLTVMFEEQYSQSGCVFIETASKSDTIRHHAQVECIPVPKKLYSSLPAYFKKALSEIGSEWDQNRRLITLKPGGSGAYGAIPPKFAYLAVEFGTTNGGFARILDEEHEISSYSGREIIAGALDKEPRLWRKPKLENFEHLRQKVVTFENLWHTYDKWQPNKLNTHSSNDAQIINDRESGSNNSEFEPEGPALPPGY</sequence>
<dbReference type="GO" id="GO:0071014">
    <property type="term" value="C:post-mRNA release spliceosomal complex"/>
    <property type="evidence" value="ECO:0007669"/>
    <property type="project" value="TreeGrafter"/>
</dbReference>
<dbReference type="InterPro" id="IPR006768">
    <property type="entry name" value="Cwf19-like_C_dom-1"/>
</dbReference>
<evidence type="ECO:0000256" key="2">
    <source>
        <dbReference type="SAM" id="MobiDB-lite"/>
    </source>
</evidence>
<protein>
    <submittedName>
        <fullName evidence="3">CWF19-like protein 2</fullName>
    </submittedName>
</protein>
<reference evidence="3" key="1">
    <citation type="journal article" date="2012" name="Nat. Genet.">
        <title>Whole-genome sequence of Schistosoma haematobium.</title>
        <authorList>
            <person name="Young N.D."/>
            <person name="Jex A.R."/>
            <person name="Li B."/>
            <person name="Liu S."/>
            <person name="Yang L."/>
            <person name="Xiong Z."/>
            <person name="Li Y."/>
            <person name="Cantacessi C."/>
            <person name="Hall R.S."/>
            <person name="Xu X."/>
            <person name="Chen F."/>
            <person name="Wu X."/>
            <person name="Zerlotini A."/>
            <person name="Oliveira G."/>
            <person name="Hofmann A."/>
            <person name="Zhang G."/>
            <person name="Fang X."/>
            <person name="Kang Y."/>
            <person name="Campbell B.E."/>
            <person name="Loukas A."/>
            <person name="Ranganathan S."/>
            <person name="Rollinson D."/>
            <person name="Rinaldi G."/>
            <person name="Brindley P.J."/>
            <person name="Yang H."/>
            <person name="Wang J."/>
            <person name="Wang J."/>
            <person name="Gasser R.B."/>
        </authorList>
    </citation>
    <scope>NUCLEOTIDE SEQUENCE [LARGE SCALE GENOMIC DNA]</scope>
</reference>
<dbReference type="SUPFAM" id="SSF54197">
    <property type="entry name" value="HIT-like"/>
    <property type="match status" value="1"/>
</dbReference>
<dbReference type="Pfam" id="PF04676">
    <property type="entry name" value="CwfJ_C_2"/>
    <property type="match status" value="1"/>
</dbReference>
<proteinExistence type="inferred from homology"/>
<dbReference type="PANTHER" id="PTHR12072:SF5">
    <property type="entry name" value="CWF19-LIKE PROTEIN 2"/>
    <property type="match status" value="1"/>
</dbReference>
<dbReference type="Gene3D" id="3.30.428.10">
    <property type="entry name" value="HIT-like"/>
    <property type="match status" value="1"/>
</dbReference>
<dbReference type="GO" id="GO:0000398">
    <property type="term" value="P:mRNA splicing, via spliceosome"/>
    <property type="evidence" value="ECO:0007669"/>
    <property type="project" value="TreeGrafter"/>
</dbReference>
<evidence type="ECO:0000313" key="3">
    <source>
        <dbReference type="EMBL" id="KGB35578.1"/>
    </source>
</evidence>
<feature type="compositionally biased region" description="Basic and acidic residues" evidence="2">
    <location>
        <begin position="26"/>
        <end position="44"/>
    </location>
</feature>
<gene>
    <name evidence="3" type="ORF">MS3_03828</name>
</gene>
<dbReference type="InterPro" id="IPR006767">
    <property type="entry name" value="Cwf19-like_C_dom-2"/>
</dbReference>
<accession>A0A095C1V0</accession>
<feature type="region of interest" description="Disordered" evidence="2">
    <location>
        <begin position="1"/>
        <end position="45"/>
    </location>
</feature>
<name>A0A095C1V0_SCHHA</name>
<dbReference type="InterPro" id="IPR036265">
    <property type="entry name" value="HIT-like_sf"/>
</dbReference>
<feature type="compositionally biased region" description="Basic residues" evidence="2">
    <location>
        <begin position="1"/>
        <end position="14"/>
    </location>
</feature>